<keyword evidence="3" id="KW-1185">Reference proteome</keyword>
<evidence type="ECO:0000313" key="2">
    <source>
        <dbReference type="EMBL" id="PPK63733.1"/>
    </source>
</evidence>
<evidence type="ECO:0000313" key="3">
    <source>
        <dbReference type="Proteomes" id="UP000239203"/>
    </source>
</evidence>
<feature type="domain" description="Peptidase M20 dimerisation" evidence="1">
    <location>
        <begin position="199"/>
        <end position="287"/>
    </location>
</feature>
<dbReference type="InterPro" id="IPR011650">
    <property type="entry name" value="Peptidase_M20_dimer"/>
</dbReference>
<evidence type="ECO:0000259" key="1">
    <source>
        <dbReference type="Pfam" id="PF07687"/>
    </source>
</evidence>
<dbReference type="PANTHER" id="PTHR11014">
    <property type="entry name" value="PEPTIDASE M20 FAMILY MEMBER"/>
    <property type="match status" value="1"/>
</dbReference>
<dbReference type="RefSeq" id="WP_181043843.1">
    <property type="nucleotide sequence ID" value="NZ_CP154825.1"/>
</dbReference>
<dbReference type="InterPro" id="IPR017439">
    <property type="entry name" value="Amidohydrolase"/>
</dbReference>
<protein>
    <submittedName>
        <fullName evidence="2">Hippurate hydrolase</fullName>
    </submittedName>
</protein>
<dbReference type="InterPro" id="IPR036264">
    <property type="entry name" value="Bact_exopeptidase_dim_dom"/>
</dbReference>
<dbReference type="PANTHER" id="PTHR11014:SF63">
    <property type="entry name" value="METALLOPEPTIDASE, PUTATIVE (AFU_ORTHOLOGUE AFUA_6G09600)-RELATED"/>
    <property type="match status" value="1"/>
</dbReference>
<dbReference type="Proteomes" id="UP000239203">
    <property type="component" value="Unassembled WGS sequence"/>
</dbReference>
<dbReference type="SUPFAM" id="SSF53187">
    <property type="entry name" value="Zn-dependent exopeptidases"/>
    <property type="match status" value="1"/>
</dbReference>
<dbReference type="GO" id="GO:0016787">
    <property type="term" value="F:hydrolase activity"/>
    <property type="evidence" value="ECO:0007669"/>
    <property type="project" value="UniProtKB-KW"/>
</dbReference>
<dbReference type="SUPFAM" id="SSF55031">
    <property type="entry name" value="Bacterial exopeptidase dimerisation domain"/>
    <property type="match status" value="1"/>
</dbReference>
<accession>A0A2S6GET5</accession>
<proteinExistence type="predicted"/>
<sequence length="431" mass="43818">MSDLLARAPSVVREALVLYLGLHREPELSGAEVATAAALARWLRADGFEVTTGVGGHGVVGVLRNGPGRRVLVRAELDALPVRERTGLAYASDVVSTTPDGVRTPVAHACGHDFHLAAVAGAARVLAAATDRWRGTLVVVGQPEEETLRGAAAMLADGLYQRFGVPDAVLAQHCAPLPAAVVAHAADGPALAAGVVLRVVLRGPGGHAATARVDPVGALAALATRLRVEAVSPTGETAMVTVGALLAGVSVNVVPEEVTLSVMARAFAEDALDGVIAAVRRIVAEECTESVRGAVEVVARTPVTESVGPTARWVRAAHTAEFGAARVAAWPPATACEDFALFGPAGTDLHGGRGIDLVHWMVGVVGPRRWAATPGVGAAAKLAALEPNHSPRFAPDVGAALGPAVTAMATAALAGFNTVSPPVGHLQYGSS</sequence>
<dbReference type="Pfam" id="PF01546">
    <property type="entry name" value="Peptidase_M20"/>
    <property type="match status" value="1"/>
</dbReference>
<dbReference type="InterPro" id="IPR002933">
    <property type="entry name" value="Peptidase_M20"/>
</dbReference>
<name>A0A2S6GET5_9PSEU</name>
<dbReference type="AlphaFoldDB" id="A0A2S6GET5"/>
<dbReference type="EMBL" id="PTIX01000025">
    <property type="protein sequence ID" value="PPK63733.1"/>
    <property type="molecule type" value="Genomic_DNA"/>
</dbReference>
<keyword evidence="2" id="KW-0378">Hydrolase</keyword>
<dbReference type="Pfam" id="PF07687">
    <property type="entry name" value="M20_dimer"/>
    <property type="match status" value="1"/>
</dbReference>
<reference evidence="2 3" key="1">
    <citation type="submission" date="2018-02" db="EMBL/GenBank/DDBJ databases">
        <title>Genomic Encyclopedia of Archaeal and Bacterial Type Strains, Phase II (KMG-II): from individual species to whole genera.</title>
        <authorList>
            <person name="Goeker M."/>
        </authorList>
    </citation>
    <scope>NUCLEOTIDE SEQUENCE [LARGE SCALE GENOMIC DNA]</scope>
    <source>
        <strain evidence="2 3">YU 961-1</strain>
    </source>
</reference>
<organism evidence="2 3">
    <name type="scientific">Actinokineospora auranticolor</name>
    <dbReference type="NCBI Taxonomy" id="155976"/>
    <lineage>
        <taxon>Bacteria</taxon>
        <taxon>Bacillati</taxon>
        <taxon>Actinomycetota</taxon>
        <taxon>Actinomycetes</taxon>
        <taxon>Pseudonocardiales</taxon>
        <taxon>Pseudonocardiaceae</taxon>
        <taxon>Actinokineospora</taxon>
    </lineage>
</organism>
<dbReference type="NCBIfam" id="TIGR01891">
    <property type="entry name" value="amidohydrolases"/>
    <property type="match status" value="1"/>
</dbReference>
<dbReference type="Gene3D" id="3.30.70.360">
    <property type="match status" value="1"/>
</dbReference>
<dbReference type="Gene3D" id="3.40.630.10">
    <property type="entry name" value="Zn peptidases"/>
    <property type="match status" value="1"/>
</dbReference>
<comment type="caution">
    <text evidence="2">The sequence shown here is derived from an EMBL/GenBank/DDBJ whole genome shotgun (WGS) entry which is preliminary data.</text>
</comment>
<gene>
    <name evidence="2" type="ORF">CLV40_12568</name>
</gene>